<keyword evidence="3 10" id="KW-0812">Transmembrane</keyword>
<dbReference type="PRINTS" id="PR00942">
    <property type="entry name" value="CUATPASEI"/>
</dbReference>
<dbReference type="NCBIfam" id="TIGR01494">
    <property type="entry name" value="ATPase_P-type"/>
    <property type="match status" value="1"/>
</dbReference>
<name>A0ABW1YH08_9DEIO</name>
<sequence length="829" mass="86647">MKSSTGPNVQTQLGVQGMTCAACVGRVERTLRSIPGVDPESVSVNLATERASLAYDSGQVSPPALASALEAAGYPALTSEVTLNVGQLAATWGHRAEQALLGLPGVLEVSANPATNQVRVRFLVGVTEAATLQAALQSAGLSSAGSEAGLSLSDAQALAQQTEARRLKNDLTLATLFAVPLFVLAMAPMLWPPLHHLLETVMPTWAQNLLMLVLALPVQFWAGRRFYQHGLAAWRAGAPDMNTLVMLGTSAAFFYSALVTVAPRLFPAGSAHVYFEASAVVIALVLLGKSLEARAKGQSTAAMQSLLSLQVPTAYREELGQLREVAVSEVRPGDRLSVRPFERIPLDGTVVAGRSLVDESMLTGESVPASKLPGSEVTGGTINGAGLLTLEVTRVGNDTTLARIIALVERAQASRPPIQGLADRVVAVFVPAVLLISALTFLIWMYLGRADLAAALPQALMHAVAVLIIACPCAVGLATPVSIMIGSAKAAEMGVLFRSGAALEALQDVHIFALDKTGTLTAGQPRLVAIHPVPGQNEPYLLRICASAELGSEHPVAYALVRSARDQLYRLSLPQSARAIPGAGFEAQVDGMRVQLGNREYMERLGLSAGVALLPDPGPATAIYAVIDGSLQGLFIVEDPLKAGAVDAVHALQKGGGQLALVTGDRLSAAQAVARQLGFRQAADSVAAQVMPDEKARIVTELQRRGRVAFIGDGINDAPALAQADVGIAIGTGTDVAIETADVILMSGDLRGVPNAVALSKATLKNVRLNLFWAFAYNALLIPVAAGVLSPWGLALSPVLAAAAMALSSVFVLSNALRLRRFRAPYLLQ</sequence>
<feature type="transmembrane region" description="Helical" evidence="10">
    <location>
        <begin position="244"/>
        <end position="265"/>
    </location>
</feature>
<dbReference type="Gene3D" id="3.40.1110.10">
    <property type="entry name" value="Calcium-transporting ATPase, cytoplasmic domain N"/>
    <property type="match status" value="1"/>
</dbReference>
<feature type="transmembrane region" description="Helical" evidence="10">
    <location>
        <begin position="425"/>
        <end position="447"/>
    </location>
</feature>
<dbReference type="InterPro" id="IPR017969">
    <property type="entry name" value="Heavy-metal-associated_CS"/>
</dbReference>
<gene>
    <name evidence="12" type="ORF">ACFP81_13030</name>
</gene>
<evidence type="ECO:0000256" key="8">
    <source>
        <dbReference type="ARBA" id="ARBA00022989"/>
    </source>
</evidence>
<dbReference type="InterPro" id="IPR036163">
    <property type="entry name" value="HMA_dom_sf"/>
</dbReference>
<dbReference type="InterPro" id="IPR023214">
    <property type="entry name" value="HAD_sf"/>
</dbReference>
<dbReference type="PROSITE" id="PS50846">
    <property type="entry name" value="HMA_2"/>
    <property type="match status" value="1"/>
</dbReference>
<dbReference type="InterPro" id="IPR006121">
    <property type="entry name" value="HMA_dom"/>
</dbReference>
<comment type="subcellular location">
    <subcellularLocation>
        <location evidence="10">Cell membrane</location>
    </subcellularLocation>
    <subcellularLocation>
        <location evidence="1">Endomembrane system</location>
        <topology evidence="1">Multi-pass membrane protein</topology>
    </subcellularLocation>
</comment>
<dbReference type="PROSITE" id="PS00154">
    <property type="entry name" value="ATPASE_E1_E2"/>
    <property type="match status" value="1"/>
</dbReference>
<keyword evidence="5 10" id="KW-0547">Nucleotide-binding</keyword>
<organism evidence="12 13">
    <name type="scientific">Deinococcus lacus</name>
    <dbReference type="NCBI Taxonomy" id="392561"/>
    <lineage>
        <taxon>Bacteria</taxon>
        <taxon>Thermotogati</taxon>
        <taxon>Deinococcota</taxon>
        <taxon>Deinococci</taxon>
        <taxon>Deinococcales</taxon>
        <taxon>Deinococcaceae</taxon>
        <taxon>Deinococcus</taxon>
    </lineage>
</organism>
<feature type="transmembrane region" description="Helical" evidence="10">
    <location>
        <begin position="204"/>
        <end position="223"/>
    </location>
</feature>
<dbReference type="Gene3D" id="3.30.70.100">
    <property type="match status" value="2"/>
</dbReference>
<feature type="transmembrane region" description="Helical" evidence="10">
    <location>
        <begin position="171"/>
        <end position="192"/>
    </location>
</feature>
<dbReference type="Proteomes" id="UP001596297">
    <property type="component" value="Unassembled WGS sequence"/>
</dbReference>
<dbReference type="CDD" id="cd02094">
    <property type="entry name" value="P-type_ATPase_Cu-like"/>
    <property type="match status" value="1"/>
</dbReference>
<accession>A0ABW1YH08</accession>
<evidence type="ECO:0000256" key="10">
    <source>
        <dbReference type="RuleBase" id="RU362081"/>
    </source>
</evidence>
<feature type="transmembrane region" description="Helical" evidence="10">
    <location>
        <begin position="769"/>
        <end position="789"/>
    </location>
</feature>
<evidence type="ECO:0000256" key="7">
    <source>
        <dbReference type="ARBA" id="ARBA00022967"/>
    </source>
</evidence>
<keyword evidence="10" id="KW-1003">Cell membrane</keyword>
<dbReference type="InterPro" id="IPR023299">
    <property type="entry name" value="ATPase_P-typ_cyto_dom_N"/>
</dbReference>
<dbReference type="InterPro" id="IPR027256">
    <property type="entry name" value="P-typ_ATPase_IB"/>
</dbReference>
<protein>
    <submittedName>
        <fullName evidence="12">Heavy metal translocating P-type ATPase</fullName>
    </submittedName>
</protein>
<dbReference type="InterPro" id="IPR036412">
    <property type="entry name" value="HAD-like_sf"/>
</dbReference>
<keyword evidence="6 10" id="KW-0067">ATP-binding</keyword>
<feature type="transmembrane region" description="Helical" evidence="10">
    <location>
        <begin position="271"/>
        <end position="288"/>
    </location>
</feature>
<dbReference type="NCBIfam" id="TIGR01525">
    <property type="entry name" value="ATPase-IB_hvy"/>
    <property type="match status" value="1"/>
</dbReference>
<evidence type="ECO:0000256" key="6">
    <source>
        <dbReference type="ARBA" id="ARBA00022840"/>
    </source>
</evidence>
<dbReference type="PRINTS" id="PR00119">
    <property type="entry name" value="CATATPASE"/>
</dbReference>
<dbReference type="RefSeq" id="WP_380083949.1">
    <property type="nucleotide sequence ID" value="NZ_JBHSWD010000002.1"/>
</dbReference>
<dbReference type="EMBL" id="JBHSWD010000002">
    <property type="protein sequence ID" value="MFC6592827.1"/>
    <property type="molecule type" value="Genomic_DNA"/>
</dbReference>
<feature type="domain" description="HMA" evidence="11">
    <location>
        <begin position="9"/>
        <end position="77"/>
    </location>
</feature>
<evidence type="ECO:0000256" key="2">
    <source>
        <dbReference type="ARBA" id="ARBA00006024"/>
    </source>
</evidence>
<dbReference type="InterPro" id="IPR023298">
    <property type="entry name" value="ATPase_P-typ_TM_dom_sf"/>
</dbReference>
<dbReference type="Gene3D" id="3.40.50.1000">
    <property type="entry name" value="HAD superfamily/HAD-like"/>
    <property type="match status" value="1"/>
</dbReference>
<dbReference type="PANTHER" id="PTHR43520">
    <property type="entry name" value="ATP7, ISOFORM B"/>
    <property type="match status" value="1"/>
</dbReference>
<dbReference type="SUPFAM" id="SSF81665">
    <property type="entry name" value="Calcium ATPase, transmembrane domain M"/>
    <property type="match status" value="1"/>
</dbReference>
<dbReference type="NCBIfam" id="TIGR01511">
    <property type="entry name" value="ATPase-IB1_Cu"/>
    <property type="match status" value="1"/>
</dbReference>
<dbReference type="InterPro" id="IPR059000">
    <property type="entry name" value="ATPase_P-type_domA"/>
</dbReference>
<evidence type="ECO:0000313" key="12">
    <source>
        <dbReference type="EMBL" id="MFC6592827.1"/>
    </source>
</evidence>
<dbReference type="InterPro" id="IPR018303">
    <property type="entry name" value="ATPase_P-typ_P_site"/>
</dbReference>
<evidence type="ECO:0000313" key="13">
    <source>
        <dbReference type="Proteomes" id="UP001596297"/>
    </source>
</evidence>
<keyword evidence="13" id="KW-1185">Reference proteome</keyword>
<proteinExistence type="inferred from homology"/>
<dbReference type="Pfam" id="PF00702">
    <property type="entry name" value="Hydrolase"/>
    <property type="match status" value="1"/>
</dbReference>
<keyword evidence="4 10" id="KW-0479">Metal-binding</keyword>
<comment type="caution">
    <text evidence="12">The sequence shown here is derived from an EMBL/GenBank/DDBJ whole genome shotgun (WGS) entry which is preliminary data.</text>
</comment>
<dbReference type="PROSITE" id="PS01047">
    <property type="entry name" value="HMA_1"/>
    <property type="match status" value="1"/>
</dbReference>
<reference evidence="13" key="1">
    <citation type="journal article" date="2019" name="Int. J. Syst. Evol. Microbiol.">
        <title>The Global Catalogue of Microorganisms (GCM) 10K type strain sequencing project: providing services to taxonomists for standard genome sequencing and annotation.</title>
        <authorList>
            <consortium name="The Broad Institute Genomics Platform"/>
            <consortium name="The Broad Institute Genome Sequencing Center for Infectious Disease"/>
            <person name="Wu L."/>
            <person name="Ma J."/>
        </authorList>
    </citation>
    <scope>NUCLEOTIDE SEQUENCE [LARGE SCALE GENOMIC DNA]</scope>
    <source>
        <strain evidence="13">CGMCC 1.15772</strain>
    </source>
</reference>
<dbReference type="PRINTS" id="PR00943">
    <property type="entry name" value="CUATPASE"/>
</dbReference>
<evidence type="ECO:0000259" key="11">
    <source>
        <dbReference type="PROSITE" id="PS50846"/>
    </source>
</evidence>
<dbReference type="Gene3D" id="2.70.150.10">
    <property type="entry name" value="Calcium-transporting ATPase, cytoplasmic transduction domain A"/>
    <property type="match status" value="1"/>
</dbReference>
<dbReference type="CDD" id="cd00371">
    <property type="entry name" value="HMA"/>
    <property type="match status" value="1"/>
</dbReference>
<evidence type="ECO:0000256" key="3">
    <source>
        <dbReference type="ARBA" id="ARBA00022692"/>
    </source>
</evidence>
<dbReference type="SUPFAM" id="SSF55008">
    <property type="entry name" value="HMA, heavy metal-associated domain"/>
    <property type="match status" value="2"/>
</dbReference>
<keyword evidence="8 10" id="KW-1133">Transmembrane helix</keyword>
<dbReference type="NCBIfam" id="TIGR01512">
    <property type="entry name" value="ATPase-IB2_Cd"/>
    <property type="match status" value="1"/>
</dbReference>
<dbReference type="InterPro" id="IPR008250">
    <property type="entry name" value="ATPase_P-typ_transduc_dom_A_sf"/>
</dbReference>
<dbReference type="InterPro" id="IPR001757">
    <property type="entry name" value="P_typ_ATPase"/>
</dbReference>
<dbReference type="Pfam" id="PF00122">
    <property type="entry name" value="E1-E2_ATPase"/>
    <property type="match status" value="1"/>
</dbReference>
<dbReference type="Pfam" id="PF00403">
    <property type="entry name" value="HMA"/>
    <property type="match status" value="1"/>
</dbReference>
<evidence type="ECO:0000256" key="4">
    <source>
        <dbReference type="ARBA" id="ARBA00022723"/>
    </source>
</evidence>
<evidence type="ECO:0000256" key="9">
    <source>
        <dbReference type="ARBA" id="ARBA00023136"/>
    </source>
</evidence>
<dbReference type="SUPFAM" id="SSF56784">
    <property type="entry name" value="HAD-like"/>
    <property type="match status" value="1"/>
</dbReference>
<keyword evidence="7" id="KW-1278">Translocase</keyword>
<dbReference type="PANTHER" id="PTHR43520:SF8">
    <property type="entry name" value="P-TYPE CU(+) TRANSPORTER"/>
    <property type="match status" value="1"/>
</dbReference>
<evidence type="ECO:0000256" key="5">
    <source>
        <dbReference type="ARBA" id="ARBA00022741"/>
    </source>
</evidence>
<evidence type="ECO:0000256" key="1">
    <source>
        <dbReference type="ARBA" id="ARBA00004127"/>
    </source>
</evidence>
<feature type="transmembrane region" description="Helical" evidence="10">
    <location>
        <begin position="459"/>
        <end position="483"/>
    </location>
</feature>
<keyword evidence="9 10" id="KW-0472">Membrane</keyword>
<dbReference type="SUPFAM" id="SSF81653">
    <property type="entry name" value="Calcium ATPase, transduction domain A"/>
    <property type="match status" value="1"/>
</dbReference>
<feature type="transmembrane region" description="Helical" evidence="10">
    <location>
        <begin position="795"/>
        <end position="817"/>
    </location>
</feature>
<comment type="similarity">
    <text evidence="2 10">Belongs to the cation transport ATPase (P-type) (TC 3.A.3) family. Type IB subfamily.</text>
</comment>